<comment type="caution">
    <text evidence="2">The sequence shown here is derived from an EMBL/GenBank/DDBJ whole genome shotgun (WGS) entry which is preliminary data.</text>
</comment>
<keyword evidence="3" id="KW-1185">Reference proteome</keyword>
<evidence type="ECO:0000313" key="3">
    <source>
        <dbReference type="Proteomes" id="UP000784294"/>
    </source>
</evidence>
<feature type="compositionally biased region" description="Low complexity" evidence="1">
    <location>
        <begin position="227"/>
        <end position="248"/>
    </location>
</feature>
<protein>
    <submittedName>
        <fullName evidence="2">Uncharacterized protein</fullName>
    </submittedName>
</protein>
<dbReference type="EMBL" id="CAAALY010039062">
    <property type="protein sequence ID" value="VEL18866.1"/>
    <property type="molecule type" value="Genomic_DNA"/>
</dbReference>
<feature type="region of interest" description="Disordered" evidence="1">
    <location>
        <begin position="81"/>
        <end position="104"/>
    </location>
</feature>
<sequence>MPSVGQAALQQQQYLNLLLQAQQQLLKYQQSPQHQLQQQYLQHPQLLQQPVMAKSQQTALSLLTAFGLPANGLFNLNKPTNSISNPSFPQQLQTPPQGSPLPNTQAVANLSTLGPPMSSLLTSSATQAAIPLYSTSPGITSITTTTTTAVTDSSGSILLPPPQRLVDNEPSISSGHQQPWQIGQAPIQLQQHWLNNQIYQQQLRSLLNSLGSSRPCQDQARTVPVLSSLASTSSSPPIPSAAPSNLPATSLAPSNSAVLSSSWSGQVSAPMTVMAGQLATTTTTSTTSTIATANVAISTTGNEAVGSGSVSTGASLASLCALADMLGAPSHPLPNEFASLTRNQTLIGTSSIAPGSSSVSQQTGMALLGQSAIPSLLAQHLLFSQDGHLVDHPQINSFLGTPFENLTYNAGTVVPASLAHIAGQTNATPVLSGPSISQSGPAIANFPSRTAGISHASSLGQVSILYALSLF</sequence>
<feature type="region of interest" description="Disordered" evidence="1">
    <location>
        <begin position="227"/>
        <end position="251"/>
    </location>
</feature>
<accession>A0A3S5FDH5</accession>
<proteinExistence type="predicted"/>
<dbReference type="AlphaFoldDB" id="A0A3S5FDH5"/>
<gene>
    <name evidence="2" type="ORF">PXEA_LOCUS12306</name>
</gene>
<reference evidence="2" key="1">
    <citation type="submission" date="2018-11" db="EMBL/GenBank/DDBJ databases">
        <authorList>
            <consortium name="Pathogen Informatics"/>
        </authorList>
    </citation>
    <scope>NUCLEOTIDE SEQUENCE</scope>
</reference>
<evidence type="ECO:0000313" key="2">
    <source>
        <dbReference type="EMBL" id="VEL18866.1"/>
    </source>
</evidence>
<name>A0A3S5FDH5_9PLAT</name>
<organism evidence="2 3">
    <name type="scientific">Protopolystoma xenopodis</name>
    <dbReference type="NCBI Taxonomy" id="117903"/>
    <lineage>
        <taxon>Eukaryota</taxon>
        <taxon>Metazoa</taxon>
        <taxon>Spiralia</taxon>
        <taxon>Lophotrochozoa</taxon>
        <taxon>Platyhelminthes</taxon>
        <taxon>Monogenea</taxon>
        <taxon>Polyopisthocotylea</taxon>
        <taxon>Polystomatidea</taxon>
        <taxon>Polystomatidae</taxon>
        <taxon>Protopolystoma</taxon>
    </lineage>
</organism>
<dbReference type="Proteomes" id="UP000784294">
    <property type="component" value="Unassembled WGS sequence"/>
</dbReference>
<evidence type="ECO:0000256" key="1">
    <source>
        <dbReference type="SAM" id="MobiDB-lite"/>
    </source>
</evidence>